<dbReference type="InterPro" id="IPR004919">
    <property type="entry name" value="GmrSD_N"/>
</dbReference>
<gene>
    <name evidence="3" type="ORF">KL86CIT2_570003</name>
</gene>
<sequence length="597" mass="69108">MNFDAVQVDINDILSVNRRYVIPRNQRDFSWEKLQLDEFWDDIKRNIQFENGSFSHAEYFLGTVVLSGTTDSSMLEIIDGQQRLSVITILISLISRKLRSLNYIESADDIVNTYLVSKASIISAKAHLTEKISKSNGRDFFKLKCQSKEDCNPQVKSDEDEKINYAYTYFEKKLEKQEACKLLNKSKKGVRYSEEEYIQCLDAILKMITSYLKVVRILVPSTDDAYDVFEVLNARGISLSSIDLIKNKILQYCSQETDMYPEDTAKKQWTAIENGLIELKTKITMSDYIRIWWMSNFGYIGEDQLYRSFKKKIADKSATVTPESFLSKMENDSSLFFKICDPQESDWPGLNQKKIYRILRNLFTFNVTIQRPLVLALLRVRENKLTAKYLSESSLIETLQFIEDFQFKFTTICKMKPSGVDAMFAKYAAEVASAKSKQEMNSTLSDMIKAFTEKMPSESVFIERMVNHLWYSRNASSKKKRNNTELISYVYHRLEAINRGSEEVMLKDTNLEHIGPQHSFDPEYVGMIGNLIPLSVDINDRCGKLPVDKKIALYGESDLACVRDFISFYRAHNNWNKELVVERSQSLALKLFNNMSK</sequence>
<feature type="domain" description="GmrSD restriction endonucleases C-terminal" evidence="2">
    <location>
        <begin position="477"/>
        <end position="588"/>
    </location>
</feature>
<dbReference type="Pfam" id="PF03235">
    <property type="entry name" value="GmrSD_N"/>
    <property type="match status" value="1"/>
</dbReference>
<evidence type="ECO:0000259" key="2">
    <source>
        <dbReference type="Pfam" id="PF07510"/>
    </source>
</evidence>
<name>A0A212IMQ3_9ENTR</name>
<dbReference type="InterPro" id="IPR011089">
    <property type="entry name" value="GmrSD_C"/>
</dbReference>
<dbReference type="AlphaFoldDB" id="A0A212IMQ3"/>
<dbReference type="EMBL" id="FLUA01000057">
    <property type="protein sequence ID" value="SBV67871.1"/>
    <property type="molecule type" value="Genomic_DNA"/>
</dbReference>
<evidence type="ECO:0000259" key="1">
    <source>
        <dbReference type="Pfam" id="PF03235"/>
    </source>
</evidence>
<dbReference type="RefSeq" id="WP_058799403.1">
    <property type="nucleotide sequence ID" value="NZ_LT598671.1"/>
</dbReference>
<protein>
    <recommendedName>
        <fullName evidence="4">DUF262 domain-containing protein</fullName>
    </recommendedName>
</protein>
<feature type="domain" description="GmrSD restriction endonucleases N-terminal" evidence="1">
    <location>
        <begin position="10"/>
        <end position="249"/>
    </location>
</feature>
<organism evidence="3">
    <name type="scientific">uncultured Citrobacter sp</name>
    <dbReference type="NCBI Taxonomy" id="200446"/>
    <lineage>
        <taxon>Bacteria</taxon>
        <taxon>Pseudomonadati</taxon>
        <taxon>Pseudomonadota</taxon>
        <taxon>Gammaproteobacteria</taxon>
        <taxon>Enterobacterales</taxon>
        <taxon>Enterobacteriaceae</taxon>
        <taxon>Citrobacter</taxon>
        <taxon>environmental samples</taxon>
    </lineage>
</organism>
<proteinExistence type="predicted"/>
<accession>A0A212IMQ3</accession>
<reference evidence="3" key="1">
    <citation type="submission" date="2016-04" db="EMBL/GenBank/DDBJ databases">
        <authorList>
            <person name="Evans L.H."/>
            <person name="Alamgir A."/>
            <person name="Owens N."/>
            <person name="Weber N.D."/>
            <person name="Virtaneva K."/>
            <person name="Barbian K."/>
            <person name="Babar A."/>
            <person name="Rosenke K."/>
        </authorList>
    </citation>
    <scope>NUCLEOTIDE SEQUENCE</scope>
    <source>
        <strain evidence="3">86-2</strain>
    </source>
</reference>
<dbReference type="Pfam" id="PF07510">
    <property type="entry name" value="GmrSD_C"/>
    <property type="match status" value="1"/>
</dbReference>
<evidence type="ECO:0000313" key="3">
    <source>
        <dbReference type="EMBL" id="SBV67871.1"/>
    </source>
</evidence>
<dbReference type="PANTHER" id="PTHR35149:SF1">
    <property type="entry name" value="DUF5655 DOMAIN-CONTAINING PROTEIN"/>
    <property type="match status" value="1"/>
</dbReference>
<dbReference type="PANTHER" id="PTHR35149">
    <property type="entry name" value="SLL5132 PROTEIN"/>
    <property type="match status" value="1"/>
</dbReference>
<evidence type="ECO:0008006" key="4">
    <source>
        <dbReference type="Google" id="ProtNLM"/>
    </source>
</evidence>